<dbReference type="SUPFAM" id="SSF56176">
    <property type="entry name" value="FAD-binding/transporter-associated domain-like"/>
    <property type="match status" value="1"/>
</dbReference>
<gene>
    <name evidence="2" type="ORF">GCM10022254_41380</name>
</gene>
<feature type="domain" description="FAD-binding PCMH-type" evidence="1">
    <location>
        <begin position="1"/>
        <end position="108"/>
    </location>
</feature>
<dbReference type="EMBL" id="BAABAS010000012">
    <property type="protein sequence ID" value="GAA4235040.1"/>
    <property type="molecule type" value="Genomic_DNA"/>
</dbReference>
<dbReference type="Gene3D" id="3.30.465.10">
    <property type="match status" value="1"/>
</dbReference>
<dbReference type="Pfam" id="PF01565">
    <property type="entry name" value="FAD_binding_4"/>
    <property type="match status" value="1"/>
</dbReference>
<evidence type="ECO:0000313" key="3">
    <source>
        <dbReference type="Proteomes" id="UP001501710"/>
    </source>
</evidence>
<dbReference type="InterPro" id="IPR016169">
    <property type="entry name" value="FAD-bd_PCMH_sub2"/>
</dbReference>
<proteinExistence type="predicted"/>
<protein>
    <recommendedName>
        <fullName evidence="1">FAD-binding PCMH-type domain-containing protein</fullName>
    </recommendedName>
</protein>
<keyword evidence="3" id="KW-1185">Reference proteome</keyword>
<dbReference type="InterPro" id="IPR016166">
    <property type="entry name" value="FAD-bd_PCMH"/>
</dbReference>
<dbReference type="PROSITE" id="PS51387">
    <property type="entry name" value="FAD_PCMH"/>
    <property type="match status" value="1"/>
</dbReference>
<dbReference type="RefSeq" id="WP_344899046.1">
    <property type="nucleotide sequence ID" value="NZ_BAABAS010000012.1"/>
</dbReference>
<comment type="caution">
    <text evidence="2">The sequence shown here is derived from an EMBL/GenBank/DDBJ whole genome shotgun (WGS) entry which is preliminary data.</text>
</comment>
<dbReference type="InterPro" id="IPR006094">
    <property type="entry name" value="Oxid_FAD_bind_N"/>
</dbReference>
<evidence type="ECO:0000259" key="1">
    <source>
        <dbReference type="PROSITE" id="PS51387"/>
    </source>
</evidence>
<reference evidence="3" key="1">
    <citation type="journal article" date="2019" name="Int. J. Syst. Evol. Microbiol.">
        <title>The Global Catalogue of Microorganisms (GCM) 10K type strain sequencing project: providing services to taxonomists for standard genome sequencing and annotation.</title>
        <authorList>
            <consortium name="The Broad Institute Genomics Platform"/>
            <consortium name="The Broad Institute Genome Sequencing Center for Infectious Disease"/>
            <person name="Wu L."/>
            <person name="Ma J."/>
        </authorList>
    </citation>
    <scope>NUCLEOTIDE SEQUENCE [LARGE SCALE GENOMIC DNA]</scope>
    <source>
        <strain evidence="3">JCM 17440</strain>
    </source>
</reference>
<evidence type="ECO:0000313" key="2">
    <source>
        <dbReference type="EMBL" id="GAA4235040.1"/>
    </source>
</evidence>
<dbReference type="Proteomes" id="UP001501710">
    <property type="component" value="Unassembled WGS sequence"/>
</dbReference>
<organism evidence="2 3">
    <name type="scientific">Actinomadura meridiana</name>
    <dbReference type="NCBI Taxonomy" id="559626"/>
    <lineage>
        <taxon>Bacteria</taxon>
        <taxon>Bacillati</taxon>
        <taxon>Actinomycetota</taxon>
        <taxon>Actinomycetes</taxon>
        <taxon>Streptosporangiales</taxon>
        <taxon>Thermomonosporaceae</taxon>
        <taxon>Actinomadura</taxon>
    </lineage>
</organism>
<sequence length="108" mass="11270">MVGVVGVVGEQDVAAAERMAVAQGRAVSVMATGHSSSVLADGAVLINTGRMNGVEVNPRTRSAWAEAGARWRQVVERAAPHGLAPLACRPAGVPSFLWFRMMLMASAL</sequence>
<accession>A0ABP8C7M5</accession>
<dbReference type="InterPro" id="IPR036318">
    <property type="entry name" value="FAD-bd_PCMH-like_sf"/>
</dbReference>
<name>A0ABP8C7M5_9ACTN</name>